<dbReference type="Pfam" id="PF13095">
    <property type="entry name" value="FTA2"/>
    <property type="match status" value="1"/>
</dbReference>
<dbReference type="Proteomes" id="UP001303889">
    <property type="component" value="Unassembled WGS sequence"/>
</dbReference>
<name>A0AAN6MRC3_9PEZI</name>
<protein>
    <submittedName>
        <fullName evidence="1">Uncharacterized protein</fullName>
    </submittedName>
</protein>
<reference evidence="1" key="2">
    <citation type="submission" date="2023-05" db="EMBL/GenBank/DDBJ databases">
        <authorList>
            <consortium name="Lawrence Berkeley National Laboratory"/>
            <person name="Steindorff A."/>
            <person name="Hensen N."/>
            <person name="Bonometti L."/>
            <person name="Westerberg I."/>
            <person name="Brannstrom I.O."/>
            <person name="Guillou S."/>
            <person name="Cros-Aarteil S."/>
            <person name="Calhoun S."/>
            <person name="Haridas S."/>
            <person name="Kuo A."/>
            <person name="Mondo S."/>
            <person name="Pangilinan J."/>
            <person name="Riley R."/>
            <person name="Labutti K."/>
            <person name="Andreopoulos B."/>
            <person name="Lipzen A."/>
            <person name="Chen C."/>
            <person name="Yanf M."/>
            <person name="Daum C."/>
            <person name="Ng V."/>
            <person name="Clum A."/>
            <person name="Ohm R."/>
            <person name="Martin F."/>
            <person name="Silar P."/>
            <person name="Natvig D."/>
            <person name="Lalanne C."/>
            <person name="Gautier V."/>
            <person name="Ament-Velasquez S.L."/>
            <person name="Kruys A."/>
            <person name="Hutchinson M.I."/>
            <person name="Powell A.J."/>
            <person name="Barry K."/>
            <person name="Miller A.N."/>
            <person name="Grigoriev I.V."/>
            <person name="Debuchy R."/>
            <person name="Gladieux P."/>
            <person name="Thoren M.H."/>
            <person name="Johannesson H."/>
        </authorList>
    </citation>
    <scope>NUCLEOTIDE SEQUENCE</scope>
    <source>
        <strain evidence="1">CBS 103.79</strain>
    </source>
</reference>
<organism evidence="1 2">
    <name type="scientific">Staphylotrichum tortipilum</name>
    <dbReference type="NCBI Taxonomy" id="2831512"/>
    <lineage>
        <taxon>Eukaryota</taxon>
        <taxon>Fungi</taxon>
        <taxon>Dikarya</taxon>
        <taxon>Ascomycota</taxon>
        <taxon>Pezizomycotina</taxon>
        <taxon>Sordariomycetes</taxon>
        <taxon>Sordariomycetidae</taxon>
        <taxon>Sordariales</taxon>
        <taxon>Chaetomiaceae</taxon>
        <taxon>Staphylotrichum</taxon>
    </lineage>
</organism>
<dbReference type="AlphaFoldDB" id="A0AAN6MRC3"/>
<reference evidence="1" key="1">
    <citation type="journal article" date="2023" name="Mol. Phylogenet. Evol.">
        <title>Genome-scale phylogeny and comparative genomics of the fungal order Sordariales.</title>
        <authorList>
            <person name="Hensen N."/>
            <person name="Bonometti L."/>
            <person name="Westerberg I."/>
            <person name="Brannstrom I.O."/>
            <person name="Guillou S."/>
            <person name="Cros-Aarteil S."/>
            <person name="Calhoun S."/>
            <person name="Haridas S."/>
            <person name="Kuo A."/>
            <person name="Mondo S."/>
            <person name="Pangilinan J."/>
            <person name="Riley R."/>
            <person name="LaButti K."/>
            <person name="Andreopoulos B."/>
            <person name="Lipzen A."/>
            <person name="Chen C."/>
            <person name="Yan M."/>
            <person name="Daum C."/>
            <person name="Ng V."/>
            <person name="Clum A."/>
            <person name="Steindorff A."/>
            <person name="Ohm R.A."/>
            <person name="Martin F."/>
            <person name="Silar P."/>
            <person name="Natvig D.O."/>
            <person name="Lalanne C."/>
            <person name="Gautier V."/>
            <person name="Ament-Velasquez S.L."/>
            <person name="Kruys A."/>
            <person name="Hutchinson M.I."/>
            <person name="Powell A.J."/>
            <person name="Barry K."/>
            <person name="Miller A.N."/>
            <person name="Grigoriev I.V."/>
            <person name="Debuchy R."/>
            <person name="Gladieux P."/>
            <person name="Hiltunen Thoren M."/>
            <person name="Johannesson H."/>
        </authorList>
    </citation>
    <scope>NUCLEOTIDE SEQUENCE</scope>
    <source>
        <strain evidence="1">CBS 103.79</strain>
    </source>
</reference>
<comment type="caution">
    <text evidence="1">The sequence shown here is derived from an EMBL/GenBank/DDBJ whole genome shotgun (WGS) entry which is preliminary data.</text>
</comment>
<dbReference type="EMBL" id="MU855373">
    <property type="protein sequence ID" value="KAK3905038.1"/>
    <property type="molecule type" value="Genomic_DNA"/>
</dbReference>
<sequence>MEAFVWKFRFDSHPWLSTTVASYLSRPLLSPQCYLDYFDPLSCECRAYARLIQENRTDLAVRAYGYLLLTPGQEAEVCRAESAE</sequence>
<proteinExistence type="predicted"/>
<evidence type="ECO:0000313" key="1">
    <source>
        <dbReference type="EMBL" id="KAK3905038.1"/>
    </source>
</evidence>
<evidence type="ECO:0000313" key="2">
    <source>
        <dbReference type="Proteomes" id="UP001303889"/>
    </source>
</evidence>
<accession>A0AAN6MRC3</accession>
<dbReference type="InterPro" id="IPR025213">
    <property type="entry name" value="Sim4_Fta2"/>
</dbReference>
<keyword evidence="2" id="KW-1185">Reference proteome</keyword>
<gene>
    <name evidence="1" type="ORF">C8A05DRAFT_31137</name>
</gene>